<dbReference type="AlphaFoldDB" id="A0A8H6VUE8"/>
<name>A0A8H6VUE8_MYCCL</name>
<dbReference type="Proteomes" id="UP000613580">
    <property type="component" value="Unassembled WGS sequence"/>
</dbReference>
<accession>A0A8H6VUE8</accession>
<proteinExistence type="predicted"/>
<keyword evidence="2" id="KW-1185">Reference proteome</keyword>
<gene>
    <name evidence="1" type="ORF">HMN09_01162000</name>
</gene>
<organism evidence="1 2">
    <name type="scientific">Mycena chlorophos</name>
    <name type="common">Agaric fungus</name>
    <name type="synonym">Agaricus chlorophos</name>
    <dbReference type="NCBI Taxonomy" id="658473"/>
    <lineage>
        <taxon>Eukaryota</taxon>
        <taxon>Fungi</taxon>
        <taxon>Dikarya</taxon>
        <taxon>Basidiomycota</taxon>
        <taxon>Agaricomycotina</taxon>
        <taxon>Agaricomycetes</taxon>
        <taxon>Agaricomycetidae</taxon>
        <taxon>Agaricales</taxon>
        <taxon>Marasmiineae</taxon>
        <taxon>Mycenaceae</taxon>
        <taxon>Mycena</taxon>
    </lineage>
</organism>
<protein>
    <submittedName>
        <fullName evidence="1">Uncharacterized protein</fullName>
    </submittedName>
</protein>
<sequence>MFAHPTSGRPQPHLLVAIDRGKACQSPFLSSIPHTFHSKYCLFHWDSVSIELYPPAYFLDKRPHPRTQSIQARPLRSLTTRPDPSQQLPAEHRAVFVSAFPPEMPLQQGRAPGSESSPVNPDVSGTIRYLRVGPVGMGMFPRARLDSRCVGAGAGSTWPFVVLHEINGDQAA</sequence>
<reference evidence="1" key="1">
    <citation type="submission" date="2020-05" db="EMBL/GenBank/DDBJ databases">
        <title>Mycena genomes resolve the evolution of fungal bioluminescence.</title>
        <authorList>
            <person name="Tsai I.J."/>
        </authorList>
    </citation>
    <scope>NUCLEOTIDE SEQUENCE</scope>
    <source>
        <strain evidence="1">110903Hualien_Pintung</strain>
    </source>
</reference>
<evidence type="ECO:0000313" key="1">
    <source>
        <dbReference type="EMBL" id="KAF7294329.1"/>
    </source>
</evidence>
<comment type="caution">
    <text evidence="1">The sequence shown here is derived from an EMBL/GenBank/DDBJ whole genome shotgun (WGS) entry which is preliminary data.</text>
</comment>
<evidence type="ECO:0000313" key="2">
    <source>
        <dbReference type="Proteomes" id="UP000613580"/>
    </source>
</evidence>
<dbReference type="EMBL" id="JACAZE010000019">
    <property type="protein sequence ID" value="KAF7294329.1"/>
    <property type="molecule type" value="Genomic_DNA"/>
</dbReference>